<dbReference type="Proteomes" id="UP000765509">
    <property type="component" value="Unassembled WGS sequence"/>
</dbReference>
<reference evidence="2" key="1">
    <citation type="submission" date="2021-03" db="EMBL/GenBank/DDBJ databases">
        <title>Draft genome sequence of rust myrtle Austropuccinia psidii MF-1, a brazilian biotype.</title>
        <authorList>
            <person name="Quecine M.C."/>
            <person name="Pachon D.M.R."/>
            <person name="Bonatelli M.L."/>
            <person name="Correr F.H."/>
            <person name="Franceschini L.M."/>
            <person name="Leite T.F."/>
            <person name="Margarido G.R.A."/>
            <person name="Almeida C.A."/>
            <person name="Ferrarezi J.A."/>
            <person name="Labate C.A."/>
        </authorList>
    </citation>
    <scope>NUCLEOTIDE SEQUENCE</scope>
    <source>
        <strain evidence="2">MF-1</strain>
    </source>
</reference>
<protein>
    <submittedName>
        <fullName evidence="2">Uncharacterized protein</fullName>
    </submittedName>
</protein>
<evidence type="ECO:0000256" key="1">
    <source>
        <dbReference type="SAM" id="MobiDB-lite"/>
    </source>
</evidence>
<accession>A0A9Q3IDI6</accession>
<feature type="region of interest" description="Disordered" evidence="1">
    <location>
        <begin position="82"/>
        <end position="106"/>
    </location>
</feature>
<gene>
    <name evidence="2" type="ORF">O181_076142</name>
</gene>
<comment type="caution">
    <text evidence="2">The sequence shown here is derived from an EMBL/GenBank/DDBJ whole genome shotgun (WGS) entry which is preliminary data.</text>
</comment>
<keyword evidence="3" id="KW-1185">Reference proteome</keyword>
<dbReference type="AlphaFoldDB" id="A0A9Q3IDI6"/>
<sequence>MGWVVYGNSFQNHSMANLPYYLSYGQLCHIGALCALGHTHFLFPILAPTSIYSLPGHILSQWPFGDFMAFLGTRTPRTLSAFQGPRAPLSTSRTSGQPPEIRGFGD</sequence>
<proteinExistence type="predicted"/>
<evidence type="ECO:0000313" key="2">
    <source>
        <dbReference type="EMBL" id="MBW0536427.1"/>
    </source>
</evidence>
<evidence type="ECO:0000313" key="3">
    <source>
        <dbReference type="Proteomes" id="UP000765509"/>
    </source>
</evidence>
<name>A0A9Q3IDI6_9BASI</name>
<dbReference type="EMBL" id="AVOT02041160">
    <property type="protein sequence ID" value="MBW0536427.1"/>
    <property type="molecule type" value="Genomic_DNA"/>
</dbReference>
<organism evidence="2 3">
    <name type="scientific">Austropuccinia psidii MF-1</name>
    <dbReference type="NCBI Taxonomy" id="1389203"/>
    <lineage>
        <taxon>Eukaryota</taxon>
        <taxon>Fungi</taxon>
        <taxon>Dikarya</taxon>
        <taxon>Basidiomycota</taxon>
        <taxon>Pucciniomycotina</taxon>
        <taxon>Pucciniomycetes</taxon>
        <taxon>Pucciniales</taxon>
        <taxon>Sphaerophragmiaceae</taxon>
        <taxon>Austropuccinia</taxon>
    </lineage>
</organism>